<reference evidence="4" key="2">
    <citation type="journal article" date="2013" name="Stand. Genomic Sci.">
        <title>Complete genome sequence of Desulfocapsa sulfexigens, a marine deltaproteobacterium specialized in disproportionating inorganic sulfur compounds.</title>
        <authorList>
            <person name="Finster K.W."/>
            <person name="Kjeldsen K.U."/>
            <person name="Kube M."/>
            <person name="Reinhardt R."/>
            <person name="Mussmann M."/>
            <person name="Amann R."/>
            <person name="Schreiber L."/>
        </authorList>
    </citation>
    <scope>NUCLEOTIDE SEQUENCE [LARGE SCALE GENOMIC DNA]</scope>
    <source>
        <strain evidence="4">DSM 10523 / SB164P1</strain>
    </source>
</reference>
<dbReference type="BioCyc" id="DPIE1322246:BN4_RS10205-MONOMER"/>
<dbReference type="HOGENOM" id="CLU_075315_1_0_7"/>
<dbReference type="PANTHER" id="PTHR46268">
    <property type="entry name" value="STRESS RESPONSE PROTEIN NHAX"/>
    <property type="match status" value="1"/>
</dbReference>
<evidence type="ECO:0000256" key="1">
    <source>
        <dbReference type="ARBA" id="ARBA00008791"/>
    </source>
</evidence>
<dbReference type="EMBL" id="FO203427">
    <property type="protein sequence ID" value="CCH49265.1"/>
    <property type="molecule type" value="Genomic_DNA"/>
</dbReference>
<sequence length="293" mass="32876">MEKELLLAIGDDRAASYNLRFLKKTFTAFCDLKLTLFYVTPLKPSWEVDESKIVPRGSGFDEFVKHSKHKGEKALTDAKQWIQDVAGCSGENVRTKVVHSQKGTVRELIDEAHKGMYDALLLGRKGFSWFEDLFTNSVCHKMLWSDIDFPIWICKRPPDTPLQDVLLAMDGSKASLRMVDHAAHMLAEEEHTLTLFHVAQQGFESARSARIFDEGLAILDEHGIAEDRIELKMVTARNVVKAITKEVKEGHHTAVGVGKHGAHAQSSVQGIFPSSVTVNLMRQLEHTALWVSK</sequence>
<dbReference type="Gene3D" id="3.40.50.620">
    <property type="entry name" value="HUPs"/>
    <property type="match status" value="2"/>
</dbReference>
<feature type="domain" description="UspA" evidence="2">
    <location>
        <begin position="163"/>
        <end position="285"/>
    </location>
</feature>
<gene>
    <name evidence="3" type="ordered locus">BN4_12030</name>
</gene>
<dbReference type="Pfam" id="PF00582">
    <property type="entry name" value="Usp"/>
    <property type="match status" value="1"/>
</dbReference>
<proteinExistence type="inferred from homology"/>
<dbReference type="SUPFAM" id="SSF52402">
    <property type="entry name" value="Adenine nucleotide alpha hydrolases-like"/>
    <property type="match status" value="2"/>
</dbReference>
<accession>M1WMA5</accession>
<dbReference type="InterPro" id="IPR006016">
    <property type="entry name" value="UspA"/>
</dbReference>
<dbReference type="PANTHER" id="PTHR46268:SF6">
    <property type="entry name" value="UNIVERSAL STRESS PROTEIN UP12"/>
    <property type="match status" value="1"/>
</dbReference>
<dbReference type="PATRIC" id="fig|879567.3.peg.2158"/>
<organism evidence="3 4">
    <name type="scientific">Pseudodesulfovibrio piezophilus (strain DSM 21447 / JCM 15486 / C1TLV30)</name>
    <name type="common">Desulfovibrio piezophilus</name>
    <dbReference type="NCBI Taxonomy" id="1322246"/>
    <lineage>
        <taxon>Bacteria</taxon>
        <taxon>Pseudomonadati</taxon>
        <taxon>Thermodesulfobacteriota</taxon>
        <taxon>Desulfovibrionia</taxon>
        <taxon>Desulfovibrionales</taxon>
        <taxon>Desulfovibrionaceae</taxon>
    </lineage>
</organism>
<keyword evidence="4" id="KW-1185">Reference proteome</keyword>
<protein>
    <submittedName>
        <fullName evidence="3">Putative UspA domain protein</fullName>
    </submittedName>
</protein>
<dbReference type="eggNOG" id="COG0589">
    <property type="taxonomic scope" value="Bacteria"/>
</dbReference>
<dbReference type="STRING" id="1322246.BN4_12030"/>
<dbReference type="InterPro" id="IPR014729">
    <property type="entry name" value="Rossmann-like_a/b/a_fold"/>
</dbReference>
<name>M1WMA5_PSEP2</name>
<evidence type="ECO:0000313" key="3">
    <source>
        <dbReference type="EMBL" id="CCH49265.1"/>
    </source>
</evidence>
<reference evidence="3 4" key="1">
    <citation type="journal article" date="2013" name="PLoS ONE">
        <title>The first genomic and proteomic characterization of a deep-sea sulfate reducer: insights into the piezophilic lifestyle of Desulfovibrio piezophilus.</title>
        <authorList>
            <person name="Pradel N."/>
            <person name="Ji B."/>
            <person name="Gimenez G."/>
            <person name="Talla E."/>
            <person name="Lenoble P."/>
            <person name="Garel M."/>
            <person name="Tamburini C."/>
            <person name="Fourquet P."/>
            <person name="Lebrun R."/>
            <person name="Bertin P."/>
            <person name="Denis Y."/>
            <person name="Pophillat M."/>
            <person name="Barbe V."/>
            <person name="Ollivier B."/>
            <person name="Dolla A."/>
        </authorList>
    </citation>
    <scope>NUCLEOTIDE SEQUENCE [LARGE SCALE GENOMIC DNA]</scope>
    <source>
        <strain evidence="4">DSM 10523 / SB164P1</strain>
    </source>
</reference>
<dbReference type="OrthoDB" id="5430193at2"/>
<comment type="similarity">
    <text evidence="1">Belongs to the universal stress protein A family.</text>
</comment>
<evidence type="ECO:0000259" key="2">
    <source>
        <dbReference type="Pfam" id="PF00582"/>
    </source>
</evidence>
<dbReference type="KEGG" id="dpi:BN4_12030"/>
<dbReference type="CDD" id="cd00293">
    <property type="entry name" value="USP-like"/>
    <property type="match status" value="2"/>
</dbReference>
<dbReference type="AlphaFoldDB" id="M1WMA5"/>
<dbReference type="RefSeq" id="WP_015415309.1">
    <property type="nucleotide sequence ID" value="NC_020409.1"/>
</dbReference>
<evidence type="ECO:0000313" key="4">
    <source>
        <dbReference type="Proteomes" id="UP000011724"/>
    </source>
</evidence>
<dbReference type="Proteomes" id="UP000011724">
    <property type="component" value="Chromosome"/>
</dbReference>